<dbReference type="Pfam" id="PF03079">
    <property type="entry name" value="ARD"/>
    <property type="match status" value="1"/>
</dbReference>
<comment type="catalytic activity">
    <reaction evidence="9">
        <text>1,2-dihydroxy-5-(methylsulfanyl)pent-1-en-3-one + O2 = 3-(methylsulfanyl)propanoate + CO + formate + 2 H(+)</text>
        <dbReference type="Rhea" id="RHEA:14161"/>
        <dbReference type="ChEBI" id="CHEBI:15378"/>
        <dbReference type="ChEBI" id="CHEBI:15379"/>
        <dbReference type="ChEBI" id="CHEBI:15740"/>
        <dbReference type="ChEBI" id="CHEBI:17245"/>
        <dbReference type="ChEBI" id="CHEBI:49016"/>
        <dbReference type="ChEBI" id="CHEBI:49252"/>
        <dbReference type="EC" id="1.13.11.53"/>
    </reaction>
</comment>
<dbReference type="UniPathway" id="UPA00904">
    <property type="reaction ID" value="UER00878"/>
</dbReference>
<sequence>MATIWVEKKDFHITNDVEVTSYLEEQGVIYENWNIEQLDPSLREKFILSDEEKSSILATFKTEIDSISTRRGYLASDIISLSDATPNLDELLKNFNREHHHTDDEVRFIVSGHGTFIIEGNEGFFHVNLNPGDLISVPPNVRHYFTLAEDRKVVAVRLFVTTEGWVPIYEEQVTQG</sequence>
<dbReference type="Gene3D" id="2.60.120.10">
    <property type="entry name" value="Jelly Rolls"/>
    <property type="match status" value="1"/>
</dbReference>
<keyword evidence="4 9" id="KW-0479">Metal-binding</keyword>
<dbReference type="GO" id="GO:0010309">
    <property type="term" value="F:acireductone dioxygenase [iron(II)-requiring] activity"/>
    <property type="evidence" value="ECO:0007669"/>
    <property type="project" value="UniProtKB-UniRule"/>
</dbReference>
<dbReference type="HAMAP" id="MF_01682">
    <property type="entry name" value="Salvage_MtnD"/>
    <property type="match status" value="1"/>
</dbReference>
<feature type="site" description="Important to generate the dianion" evidence="9">
    <location>
        <position position="107"/>
    </location>
</feature>
<feature type="binding site" evidence="9">
    <location>
        <position position="143"/>
    </location>
    <ligand>
        <name>Fe(2+)</name>
        <dbReference type="ChEBI" id="CHEBI:29033"/>
    </ligand>
</feature>
<comment type="function">
    <text evidence="9">Catalyzes 2 different reactions between oxygene and the acireductone 1,2-dihydroxy-3-keto-5-methylthiopentene (DHK-MTPene) depending upon the metal bound in the active site. Fe-containing acireductone dioxygenase (Fe-ARD) produces formate and 2-keto-4-methylthiobutyrate (KMTB), the alpha-ketoacid precursor of methionine in the methionine recycle pathway. Ni-containing acireductone dioxygenase (Ni-ARD) produces methylthiopropionate, carbon monoxide and formate, and does not lie on the methionine recycle pathway.</text>
</comment>
<dbReference type="InterPro" id="IPR014710">
    <property type="entry name" value="RmlC-like_jellyroll"/>
</dbReference>
<evidence type="ECO:0000313" key="11">
    <source>
        <dbReference type="Proteomes" id="UP000626244"/>
    </source>
</evidence>
<keyword evidence="3 9" id="KW-0028">Amino-acid biosynthesis</keyword>
<dbReference type="InterPro" id="IPR004313">
    <property type="entry name" value="ARD"/>
</dbReference>
<comment type="cofactor">
    <cofactor evidence="9">
        <name>Ni(2+)</name>
        <dbReference type="ChEBI" id="CHEBI:49786"/>
    </cofactor>
    <text evidence="9">Binds 1 nickel ion per monomer.</text>
</comment>
<evidence type="ECO:0000256" key="5">
    <source>
        <dbReference type="ARBA" id="ARBA00022964"/>
    </source>
</evidence>
<dbReference type="CDD" id="cd02232">
    <property type="entry name" value="cupin_ARD"/>
    <property type="match status" value="1"/>
</dbReference>
<keyword evidence="7 9" id="KW-0408">Iron</keyword>
<feature type="binding site" evidence="9">
    <location>
        <position position="105"/>
    </location>
    <ligand>
        <name>Ni(2+)</name>
        <dbReference type="ChEBI" id="CHEBI:49786"/>
    </ligand>
</feature>
<feature type="site" description="May play a role in transmitting local conformational changes" evidence="9">
    <location>
        <position position="104"/>
    </location>
</feature>
<comment type="catalytic activity">
    <reaction evidence="1 9">
        <text>1,2-dihydroxy-5-(methylsulfanyl)pent-1-en-3-one + O2 = 4-methylsulfanyl-2-oxobutanoate + formate + 2 H(+)</text>
        <dbReference type="Rhea" id="RHEA:24504"/>
        <dbReference type="ChEBI" id="CHEBI:15378"/>
        <dbReference type="ChEBI" id="CHEBI:15379"/>
        <dbReference type="ChEBI" id="CHEBI:15740"/>
        <dbReference type="ChEBI" id="CHEBI:16723"/>
        <dbReference type="ChEBI" id="CHEBI:49252"/>
        <dbReference type="EC" id="1.13.11.54"/>
    </reaction>
</comment>
<dbReference type="InterPro" id="IPR023956">
    <property type="entry name" value="ARD_bac"/>
</dbReference>
<keyword evidence="2 9" id="KW-0533">Nickel</keyword>
<reference evidence="11" key="1">
    <citation type="journal article" date="2019" name="Int. J. Syst. Evol. Microbiol.">
        <title>The Global Catalogue of Microorganisms (GCM) 10K type strain sequencing project: providing services to taxonomists for standard genome sequencing and annotation.</title>
        <authorList>
            <consortium name="The Broad Institute Genomics Platform"/>
            <consortium name="The Broad Institute Genome Sequencing Center for Infectious Disease"/>
            <person name="Wu L."/>
            <person name="Ma J."/>
        </authorList>
    </citation>
    <scope>NUCLEOTIDE SEQUENCE [LARGE SCALE GENOMIC DNA]</scope>
    <source>
        <strain evidence="11">CGMCC 1.14993</strain>
    </source>
</reference>
<dbReference type="EMBL" id="BMHB01000001">
    <property type="protein sequence ID" value="GGI13807.1"/>
    <property type="molecule type" value="Genomic_DNA"/>
</dbReference>
<feature type="binding site" evidence="9">
    <location>
        <position position="101"/>
    </location>
    <ligand>
        <name>Ni(2+)</name>
        <dbReference type="ChEBI" id="CHEBI:49786"/>
    </ligand>
</feature>
<dbReference type="GO" id="GO:0019284">
    <property type="term" value="P:L-methionine salvage from S-adenosylmethionine"/>
    <property type="evidence" value="ECO:0007669"/>
    <property type="project" value="InterPro"/>
</dbReference>
<evidence type="ECO:0000256" key="2">
    <source>
        <dbReference type="ARBA" id="ARBA00022596"/>
    </source>
</evidence>
<keyword evidence="5 9" id="KW-0223">Dioxygenase</keyword>
<evidence type="ECO:0000256" key="6">
    <source>
        <dbReference type="ARBA" id="ARBA00023002"/>
    </source>
</evidence>
<comment type="subunit">
    <text evidence="9">Monomer.</text>
</comment>
<evidence type="ECO:0000256" key="4">
    <source>
        <dbReference type="ARBA" id="ARBA00022723"/>
    </source>
</evidence>
<keyword evidence="11" id="KW-1185">Reference proteome</keyword>
<gene>
    <name evidence="9 10" type="primary">mtnD</name>
    <name evidence="10" type="ORF">GCM10007380_19760</name>
</gene>
<dbReference type="RefSeq" id="WP_087998347.1">
    <property type="nucleotide sequence ID" value="NZ_BMHB01000001.1"/>
</dbReference>
<feature type="binding site" evidence="9">
    <location>
        <position position="99"/>
    </location>
    <ligand>
        <name>Ni(2+)</name>
        <dbReference type="ChEBI" id="CHEBI:49786"/>
    </ligand>
</feature>
<feature type="site" description="May play a role in metal incorporation in vivo" evidence="9">
    <location>
        <position position="98"/>
    </location>
</feature>
<evidence type="ECO:0000256" key="3">
    <source>
        <dbReference type="ARBA" id="ARBA00022605"/>
    </source>
</evidence>
<dbReference type="EC" id="1.13.11.54" evidence="9"/>
<keyword evidence="6 9" id="KW-0560">Oxidoreductase</keyword>
<comment type="pathway">
    <text evidence="9">Amino-acid biosynthesis; L-methionine biosynthesis via salvage pathway; L-methionine from S-methyl-5-thio-alpha-D-ribose 1-phosphate: step 5/6.</text>
</comment>
<keyword evidence="8 9" id="KW-0486">Methionine biosynthesis</keyword>
<dbReference type="AlphaFoldDB" id="A0A8J3EY43"/>
<feature type="binding site" evidence="9">
    <location>
        <position position="105"/>
    </location>
    <ligand>
        <name>Fe(2+)</name>
        <dbReference type="ChEBI" id="CHEBI:29033"/>
    </ligand>
</feature>
<dbReference type="SUPFAM" id="SSF51182">
    <property type="entry name" value="RmlC-like cupins"/>
    <property type="match status" value="1"/>
</dbReference>
<evidence type="ECO:0000256" key="8">
    <source>
        <dbReference type="ARBA" id="ARBA00023167"/>
    </source>
</evidence>
<evidence type="ECO:0000256" key="9">
    <source>
        <dbReference type="HAMAP-Rule" id="MF_01682"/>
    </source>
</evidence>
<dbReference type="GO" id="GO:0019509">
    <property type="term" value="P:L-methionine salvage from methylthioadenosine"/>
    <property type="evidence" value="ECO:0007669"/>
    <property type="project" value="UniProtKB-UniRule"/>
</dbReference>
<proteinExistence type="inferred from homology"/>
<dbReference type="InterPro" id="IPR011051">
    <property type="entry name" value="RmlC_Cupin_sf"/>
</dbReference>
<dbReference type="OrthoDB" id="9795636at2"/>
<dbReference type="GO" id="GO:0005506">
    <property type="term" value="F:iron ion binding"/>
    <property type="evidence" value="ECO:0007669"/>
    <property type="project" value="UniProtKB-UniRule"/>
</dbReference>
<dbReference type="PANTHER" id="PTHR23418:SF0">
    <property type="entry name" value="ACIREDUCTONE DIOXYGENASE"/>
    <property type="match status" value="1"/>
</dbReference>
<protein>
    <recommendedName>
        <fullName evidence="9">Acireductone dioxygenase</fullName>
    </recommendedName>
    <alternativeName>
        <fullName evidence="9">1,2-dihydroxy-3-keto-5-methylthiopentene dioxygenase</fullName>
        <shortName evidence="9">DHK-MTPene dioxygenase</shortName>
    </alternativeName>
    <alternativeName>
        <fullName evidence="9">Acireductone dioxygenase (Fe(2+)-requiring)</fullName>
        <shortName evidence="9">ARD'</shortName>
        <shortName evidence="9">Fe-ARD</shortName>
        <ecNumber evidence="9">1.13.11.54</ecNumber>
    </alternativeName>
    <alternativeName>
        <fullName evidence="9">Acireductone dioxygenase (Ni(2+)-requiring)</fullName>
        <shortName evidence="9">ARD</shortName>
        <shortName evidence="9">Ni-ARD</shortName>
        <ecNumber evidence="9">1.13.11.53</ecNumber>
    </alternativeName>
</protein>
<dbReference type="PANTHER" id="PTHR23418">
    <property type="entry name" value="ACIREDUCTONE DIOXYGENASE"/>
    <property type="match status" value="1"/>
</dbReference>
<accession>A0A8J3EY43</accession>
<dbReference type="EC" id="1.13.11.53" evidence="9"/>
<comment type="cofactor">
    <cofactor evidence="9">
        <name>Fe(2+)</name>
        <dbReference type="ChEBI" id="CHEBI:29033"/>
    </cofactor>
    <text evidence="9">Binds 1 Fe(2+) cation per monomer.</text>
</comment>
<dbReference type="GO" id="GO:0016151">
    <property type="term" value="F:nickel cation binding"/>
    <property type="evidence" value="ECO:0007669"/>
    <property type="project" value="UniProtKB-UniRule"/>
</dbReference>
<name>A0A8J3EY43_9BACI</name>
<dbReference type="GO" id="GO:0010308">
    <property type="term" value="F:acireductone dioxygenase (Ni2+-requiring) activity"/>
    <property type="evidence" value="ECO:0007669"/>
    <property type="project" value="UniProtKB-UniRule"/>
</dbReference>
<feature type="binding site" evidence="9">
    <location>
        <position position="143"/>
    </location>
    <ligand>
        <name>Ni(2+)</name>
        <dbReference type="ChEBI" id="CHEBI:49786"/>
    </ligand>
</feature>
<dbReference type="Proteomes" id="UP000626244">
    <property type="component" value="Unassembled WGS sequence"/>
</dbReference>
<evidence type="ECO:0000256" key="1">
    <source>
        <dbReference type="ARBA" id="ARBA00000428"/>
    </source>
</evidence>
<comment type="caution">
    <text evidence="10">The sequence shown here is derived from an EMBL/GenBank/DDBJ whole genome shotgun (WGS) entry which is preliminary data.</text>
</comment>
<organism evidence="10 11">
    <name type="scientific">Gottfriedia solisilvae</name>
    <dbReference type="NCBI Taxonomy" id="1516104"/>
    <lineage>
        <taxon>Bacteria</taxon>
        <taxon>Bacillati</taxon>
        <taxon>Bacillota</taxon>
        <taxon>Bacilli</taxon>
        <taxon>Bacillales</taxon>
        <taxon>Bacillaceae</taxon>
        <taxon>Gottfriedia</taxon>
    </lineage>
</organism>
<feature type="binding site" evidence="9">
    <location>
        <position position="101"/>
    </location>
    <ligand>
        <name>Fe(2+)</name>
        <dbReference type="ChEBI" id="CHEBI:29033"/>
    </ligand>
</feature>
<evidence type="ECO:0000256" key="7">
    <source>
        <dbReference type="ARBA" id="ARBA00023004"/>
    </source>
</evidence>
<feature type="binding site" evidence="9">
    <location>
        <position position="99"/>
    </location>
    <ligand>
        <name>Fe(2+)</name>
        <dbReference type="ChEBI" id="CHEBI:29033"/>
    </ligand>
</feature>
<evidence type="ECO:0000313" key="10">
    <source>
        <dbReference type="EMBL" id="GGI13807.1"/>
    </source>
</evidence>
<comment type="similarity">
    <text evidence="9">Belongs to the acireductone dioxygenase (ARD) family.</text>
</comment>